<feature type="domain" description="Mif2/CENP-C cupin" evidence="8">
    <location>
        <begin position="522"/>
        <end position="608"/>
    </location>
</feature>
<dbReference type="GO" id="GO:0051315">
    <property type="term" value="P:attachment of mitotic spindle microtubules to kinetochore"/>
    <property type="evidence" value="ECO:0007669"/>
    <property type="project" value="TreeGrafter"/>
</dbReference>
<keyword evidence="3" id="KW-0238">DNA-binding</keyword>
<accession>A0A427YUT5</accession>
<dbReference type="OrthoDB" id="1939643at2759"/>
<gene>
    <name evidence="9" type="ORF">EHS25_004663</name>
</gene>
<dbReference type="InterPro" id="IPR014710">
    <property type="entry name" value="RmlC-like_jellyroll"/>
</dbReference>
<dbReference type="GO" id="GO:0051382">
    <property type="term" value="P:kinetochore assembly"/>
    <property type="evidence" value="ECO:0007669"/>
    <property type="project" value="InterPro"/>
</dbReference>
<name>A0A427YUT5_9TREE</name>
<dbReference type="EMBL" id="RSCD01000002">
    <property type="protein sequence ID" value="RSH94857.1"/>
    <property type="molecule type" value="Genomic_DNA"/>
</dbReference>
<sequence length="681" mass="74749">MPQDMPPSTPGRAARAAARAGRYSPFNARPKEVGVRTGQTMPTNLPRNSMGFEDPEEFFRSPDPVEARIARDIASYIRTPRSGSGGGGGIGARSTVTPGTTHSSAGPSRRTRMSDLGGDDLEDEIISREGLVVDDDFGDIDHPTSYFSDNNPPSVSIPRKSLLPPASPAVDYDGIPSPSKTSRRSTLGAKSSGGVNSSPIRRRILHSPPVDMNGNGHDELEMVDDFDTTLASQDLQQGAAESDEDEDTGAGVEMGRNANRGRLSTMSKRSRATMGGDEDEDGGATELGEPSIRYDAGEGEDDVGMDFAADVGGYEDEDEGGADLEEEAVAREDEDEDEDENDQEEEEDTVRPKKGQAKKKTKPAPVRREKRQVEQPTGPKSKRMRVSQMGTGDDGAFEGDFRTRRSQRAKFTPLEWWRGEKFNWKRGEYGAQIEEVVKLQPDYVEPLAARNKKVAGRTGRGRSRSTARRSASVDPNREVEGWDELTNPIGVVNDWPQNKEIERRIAYPKNLLDPKEVKDGNFKYQKVFGEDQFIAAGVVYVPIGCKKPGKHSKDNSYVFFVVQGAVQVQVHRTSFVMAPGAMFMVPRGNHYSIENISPDAEAQLFFAQARKVPKSELEEEGRALAEAQSLSGRGSATPKGKRKGKLPAVAEEQEEEGQEEEEEEEAERPKTKKAKVKGKKR</sequence>
<dbReference type="GO" id="GO:0005634">
    <property type="term" value="C:nucleus"/>
    <property type="evidence" value="ECO:0007669"/>
    <property type="project" value="UniProtKB-SubCell"/>
</dbReference>
<evidence type="ECO:0000256" key="5">
    <source>
        <dbReference type="ARBA" id="ARBA00057947"/>
    </source>
</evidence>
<comment type="subcellular location">
    <subcellularLocation>
        <location evidence="1">Nucleus</location>
    </subcellularLocation>
</comment>
<feature type="compositionally biased region" description="Low complexity" evidence="7">
    <location>
        <begin position="11"/>
        <end position="22"/>
    </location>
</feature>
<dbReference type="GO" id="GO:0000776">
    <property type="term" value="C:kinetochore"/>
    <property type="evidence" value="ECO:0007669"/>
    <property type="project" value="InterPro"/>
</dbReference>
<dbReference type="Proteomes" id="UP000279259">
    <property type="component" value="Unassembled WGS sequence"/>
</dbReference>
<evidence type="ECO:0000259" key="8">
    <source>
        <dbReference type="Pfam" id="PF11699"/>
    </source>
</evidence>
<evidence type="ECO:0000313" key="10">
    <source>
        <dbReference type="Proteomes" id="UP000279259"/>
    </source>
</evidence>
<reference evidence="9 10" key="1">
    <citation type="submission" date="2018-11" db="EMBL/GenBank/DDBJ databases">
        <title>Genome sequence of Saitozyma podzolica DSM 27192.</title>
        <authorList>
            <person name="Aliyu H."/>
            <person name="Gorte O."/>
            <person name="Ochsenreither K."/>
        </authorList>
    </citation>
    <scope>NUCLEOTIDE SEQUENCE [LARGE SCALE GENOMIC DNA]</scope>
    <source>
        <strain evidence="9 10">DSM 27192</strain>
    </source>
</reference>
<feature type="region of interest" description="Disordered" evidence="7">
    <location>
        <begin position="76"/>
        <end position="404"/>
    </location>
</feature>
<comment type="caution">
    <text evidence="9">The sequence shown here is derived from an EMBL/GenBank/DDBJ whole genome shotgun (WGS) entry which is preliminary data.</text>
</comment>
<feature type="compositionally biased region" description="Basic residues" evidence="7">
    <location>
        <begin position="352"/>
        <end position="362"/>
    </location>
</feature>
<organism evidence="9 10">
    <name type="scientific">Saitozyma podzolica</name>
    <dbReference type="NCBI Taxonomy" id="1890683"/>
    <lineage>
        <taxon>Eukaryota</taxon>
        <taxon>Fungi</taxon>
        <taxon>Dikarya</taxon>
        <taxon>Basidiomycota</taxon>
        <taxon>Agaricomycotina</taxon>
        <taxon>Tremellomycetes</taxon>
        <taxon>Tremellales</taxon>
        <taxon>Trimorphomycetaceae</taxon>
        <taxon>Saitozyma</taxon>
    </lineage>
</organism>
<dbReference type="PANTHER" id="PTHR16684:SF11">
    <property type="entry name" value="CENTROMERE PROTEIN C"/>
    <property type="match status" value="1"/>
</dbReference>
<dbReference type="STRING" id="1890683.A0A427YUT5"/>
<dbReference type="Gene3D" id="2.60.120.10">
    <property type="entry name" value="Jelly Rolls"/>
    <property type="match status" value="1"/>
</dbReference>
<dbReference type="FunFam" id="2.60.120.10:FF:000033">
    <property type="entry name" value="Centromere protein C 1"/>
    <property type="match status" value="1"/>
</dbReference>
<keyword evidence="10" id="KW-1185">Reference proteome</keyword>
<evidence type="ECO:0000256" key="1">
    <source>
        <dbReference type="ARBA" id="ARBA00004123"/>
    </source>
</evidence>
<protein>
    <recommendedName>
        <fullName evidence="6">CENP-C homolog</fullName>
    </recommendedName>
</protein>
<dbReference type="Pfam" id="PF11699">
    <property type="entry name" value="CENP-C_C"/>
    <property type="match status" value="1"/>
</dbReference>
<feature type="compositionally biased region" description="Polar residues" evidence="7">
    <location>
        <begin position="37"/>
        <end position="47"/>
    </location>
</feature>
<evidence type="ECO:0000256" key="3">
    <source>
        <dbReference type="ARBA" id="ARBA00023125"/>
    </source>
</evidence>
<feature type="region of interest" description="Disordered" evidence="7">
    <location>
        <begin position="452"/>
        <end position="478"/>
    </location>
</feature>
<feature type="compositionally biased region" description="Acidic residues" evidence="7">
    <location>
        <begin position="313"/>
        <end position="348"/>
    </location>
</feature>
<proteinExistence type="inferred from homology"/>
<feature type="region of interest" description="Disordered" evidence="7">
    <location>
        <begin position="1"/>
        <end position="62"/>
    </location>
</feature>
<keyword evidence="4" id="KW-0539">Nucleus</keyword>
<feature type="compositionally biased region" description="Polar residues" evidence="7">
    <location>
        <begin position="145"/>
        <end position="154"/>
    </location>
</feature>
<comment type="function">
    <text evidence="5">Component of the kinetochore, a multiprotein complex that assembles on centromeric DNA and attaches chromosomes to spindle microtubules, mediating chromosome segregation and sister chromatid segregation during meiosis and mitosis. Component of the inner kinetochore constitutive centromere-associated network (CCAN), which serves as a structural platform for outer kinetochore assembly.</text>
</comment>
<comment type="similarity">
    <text evidence="2">Belongs to the CENP-C/MIF2 family.</text>
</comment>
<evidence type="ECO:0000256" key="2">
    <source>
        <dbReference type="ARBA" id="ARBA00010291"/>
    </source>
</evidence>
<dbReference type="SUPFAM" id="SSF51182">
    <property type="entry name" value="RmlC-like cupins"/>
    <property type="match status" value="1"/>
</dbReference>
<evidence type="ECO:0000256" key="6">
    <source>
        <dbReference type="ARBA" id="ARBA00075033"/>
    </source>
</evidence>
<feature type="region of interest" description="Disordered" evidence="7">
    <location>
        <begin position="617"/>
        <end position="681"/>
    </location>
</feature>
<dbReference type="InterPro" id="IPR011051">
    <property type="entry name" value="RmlC_Cupin_sf"/>
</dbReference>
<evidence type="ECO:0000313" key="9">
    <source>
        <dbReference type="EMBL" id="RSH94857.1"/>
    </source>
</evidence>
<dbReference type="AlphaFoldDB" id="A0A427YUT5"/>
<feature type="compositionally biased region" description="Acidic residues" evidence="7">
    <location>
        <begin position="651"/>
        <end position="666"/>
    </location>
</feature>
<dbReference type="PANTHER" id="PTHR16684">
    <property type="entry name" value="CENTROMERE PROTEIN C"/>
    <property type="match status" value="1"/>
</dbReference>
<dbReference type="InterPro" id="IPR028386">
    <property type="entry name" value="CENP-C/Mif2/cnp3"/>
</dbReference>
<evidence type="ECO:0000256" key="7">
    <source>
        <dbReference type="SAM" id="MobiDB-lite"/>
    </source>
</evidence>
<dbReference type="InterPro" id="IPR025974">
    <property type="entry name" value="Mif2/CENP-C_cupin"/>
</dbReference>
<feature type="compositionally biased region" description="Polar residues" evidence="7">
    <location>
        <begin position="178"/>
        <end position="199"/>
    </location>
</feature>
<dbReference type="GO" id="GO:0051455">
    <property type="term" value="P:spindle attachment to meiosis I kinetochore"/>
    <property type="evidence" value="ECO:0007669"/>
    <property type="project" value="TreeGrafter"/>
</dbReference>
<feature type="compositionally biased region" description="Basic residues" evidence="7">
    <location>
        <begin position="452"/>
        <end position="467"/>
    </location>
</feature>
<feature type="compositionally biased region" description="Polar residues" evidence="7">
    <location>
        <begin position="94"/>
        <end position="106"/>
    </location>
</feature>
<dbReference type="GO" id="GO:0019237">
    <property type="term" value="F:centromeric DNA binding"/>
    <property type="evidence" value="ECO:0007669"/>
    <property type="project" value="InterPro"/>
</dbReference>
<feature type="compositionally biased region" description="Basic residues" evidence="7">
    <location>
        <begin position="670"/>
        <end position="681"/>
    </location>
</feature>
<evidence type="ECO:0000256" key="4">
    <source>
        <dbReference type="ARBA" id="ARBA00023242"/>
    </source>
</evidence>